<evidence type="ECO:0000259" key="7">
    <source>
        <dbReference type="Pfam" id="PF00892"/>
    </source>
</evidence>
<feature type="transmembrane region" description="Helical" evidence="6">
    <location>
        <begin position="268"/>
        <end position="285"/>
    </location>
</feature>
<dbReference type="PANTHER" id="PTHR32322:SF2">
    <property type="entry name" value="EAMA DOMAIN-CONTAINING PROTEIN"/>
    <property type="match status" value="1"/>
</dbReference>
<feature type="transmembrane region" description="Helical" evidence="6">
    <location>
        <begin position="95"/>
        <end position="116"/>
    </location>
</feature>
<dbReference type="InterPro" id="IPR000620">
    <property type="entry name" value="EamA_dom"/>
</dbReference>
<accession>A0A3D8WTQ8</accession>
<comment type="caution">
    <text evidence="8">The sequence shown here is derived from an EMBL/GenBank/DDBJ whole genome shotgun (WGS) entry which is preliminary data.</text>
</comment>
<comment type="subcellular location">
    <subcellularLocation>
        <location evidence="1">Endomembrane system</location>
        <topology evidence="1">Multi-pass membrane protein</topology>
    </subcellularLocation>
</comment>
<organism evidence="8 9">
    <name type="scientific">Priestia megaterium</name>
    <name type="common">Bacillus megaterium</name>
    <dbReference type="NCBI Taxonomy" id="1404"/>
    <lineage>
        <taxon>Bacteria</taxon>
        <taxon>Bacillati</taxon>
        <taxon>Bacillota</taxon>
        <taxon>Bacilli</taxon>
        <taxon>Bacillales</taxon>
        <taxon>Bacillaceae</taxon>
        <taxon>Priestia</taxon>
    </lineage>
</organism>
<gene>
    <name evidence="8" type="ORF">C3744_29165</name>
</gene>
<dbReference type="AlphaFoldDB" id="A0A3D8WTQ8"/>
<feature type="transmembrane region" description="Helical" evidence="6">
    <location>
        <begin position="243"/>
        <end position="262"/>
    </location>
</feature>
<dbReference type="Proteomes" id="UP000256519">
    <property type="component" value="Unassembled WGS sequence"/>
</dbReference>
<protein>
    <submittedName>
        <fullName evidence="8">EamA family transporter</fullName>
    </submittedName>
</protein>
<evidence type="ECO:0000313" key="8">
    <source>
        <dbReference type="EMBL" id="RDZ05872.1"/>
    </source>
</evidence>
<keyword evidence="3 6" id="KW-0812">Transmembrane</keyword>
<dbReference type="InterPro" id="IPR037185">
    <property type="entry name" value="EmrE-like"/>
</dbReference>
<feature type="transmembrane region" description="Helical" evidence="6">
    <location>
        <begin position="149"/>
        <end position="170"/>
    </location>
</feature>
<evidence type="ECO:0000256" key="1">
    <source>
        <dbReference type="ARBA" id="ARBA00004127"/>
    </source>
</evidence>
<keyword evidence="4 6" id="KW-1133">Transmembrane helix</keyword>
<evidence type="ECO:0000256" key="3">
    <source>
        <dbReference type="ARBA" id="ARBA00022692"/>
    </source>
</evidence>
<comment type="similarity">
    <text evidence="2">Belongs to the EamA transporter family.</text>
</comment>
<evidence type="ECO:0000256" key="6">
    <source>
        <dbReference type="SAM" id="Phobius"/>
    </source>
</evidence>
<keyword evidence="5 6" id="KW-0472">Membrane</keyword>
<dbReference type="RefSeq" id="WP_116078979.1">
    <property type="nucleotide sequence ID" value="NZ_CP187631.1"/>
</dbReference>
<feature type="transmembrane region" description="Helical" evidence="6">
    <location>
        <begin position="7"/>
        <end position="27"/>
    </location>
</feature>
<feature type="domain" description="EamA" evidence="7">
    <location>
        <begin position="6"/>
        <end position="139"/>
    </location>
</feature>
<proteinExistence type="inferred from homology"/>
<evidence type="ECO:0000256" key="4">
    <source>
        <dbReference type="ARBA" id="ARBA00022989"/>
    </source>
</evidence>
<dbReference type="EMBL" id="PQWM01000072">
    <property type="protein sequence ID" value="RDZ05872.1"/>
    <property type="molecule type" value="Genomic_DNA"/>
</dbReference>
<feature type="transmembrane region" description="Helical" evidence="6">
    <location>
        <begin position="33"/>
        <end position="53"/>
    </location>
</feature>
<dbReference type="Pfam" id="PF00892">
    <property type="entry name" value="EamA"/>
    <property type="match status" value="2"/>
</dbReference>
<evidence type="ECO:0000256" key="2">
    <source>
        <dbReference type="ARBA" id="ARBA00007362"/>
    </source>
</evidence>
<dbReference type="SUPFAM" id="SSF103481">
    <property type="entry name" value="Multidrug resistance efflux transporter EmrE"/>
    <property type="match status" value="2"/>
</dbReference>
<feature type="transmembrane region" description="Helical" evidence="6">
    <location>
        <begin position="213"/>
        <end position="236"/>
    </location>
</feature>
<dbReference type="PANTHER" id="PTHR32322">
    <property type="entry name" value="INNER MEMBRANE TRANSPORTER"/>
    <property type="match status" value="1"/>
</dbReference>
<evidence type="ECO:0000256" key="5">
    <source>
        <dbReference type="ARBA" id="ARBA00023136"/>
    </source>
</evidence>
<name>A0A3D8WTQ8_PRIMG</name>
<feature type="domain" description="EamA" evidence="7">
    <location>
        <begin position="152"/>
        <end position="284"/>
    </location>
</feature>
<dbReference type="GO" id="GO:0016020">
    <property type="term" value="C:membrane"/>
    <property type="evidence" value="ECO:0007669"/>
    <property type="project" value="UniProtKB-SubCell"/>
</dbReference>
<reference evidence="8" key="1">
    <citation type="journal article" date="2018" name="Appl. Environ. Microbiol.">
        <title>Antimicrobial susceptibility testing and tentative epidemiological cut-off values of five Bacillus species relevant for use as animal feed additives or for plant protection.</title>
        <authorList>
            <person name="Agerso Y."/>
            <person name="Stuer-Lauridsen B."/>
            <person name="Bjerre K."/>
            <person name="Jensen M.G."/>
            <person name="Johansen E."/>
            <person name="Bennedsen M."/>
            <person name="Brockmann E."/>
            <person name="Nielsen B."/>
        </authorList>
    </citation>
    <scope>NUCLEOTIDE SEQUENCE [LARGE SCALE GENOMIC DNA]</scope>
    <source>
        <strain evidence="8">CHCC20162</strain>
    </source>
</reference>
<dbReference type="InterPro" id="IPR050638">
    <property type="entry name" value="AA-Vitamin_Transporters"/>
</dbReference>
<feature type="transmembrane region" description="Helical" evidence="6">
    <location>
        <begin position="69"/>
        <end position="89"/>
    </location>
</feature>
<sequence length="302" mass="33185">MNIKDLLVGILFTVLYASGAVVMKFGIHSAPPLTLSTIRFIIAGLLLLLYLYGFQKGKYRMPNRKEFKVLFWLGLLNTSIFLGFGLVALRTVSSGIFNLFIPINPFLFALLALVFMGQSIRLREWGGMVVSFIGLIVATYPSLAGSHSSIGGILLIIFAMIAMAVGSLIYKKVDLQLPTIVVNTWQVMIGGVILLIPTLILDSGEPITIDFHFIGYLLWSVFALSIFNVNLWFYLLKKDALKANNWLLLNPVAGYILAAIFLGEPITLYAVIGTVVVLLGLYISGSFRAKPSTNVTANIKET</sequence>
<evidence type="ECO:0000313" key="9">
    <source>
        <dbReference type="Proteomes" id="UP000256519"/>
    </source>
</evidence>
<feature type="transmembrane region" description="Helical" evidence="6">
    <location>
        <begin position="182"/>
        <end position="201"/>
    </location>
</feature>
<feature type="transmembrane region" description="Helical" evidence="6">
    <location>
        <begin position="125"/>
        <end position="143"/>
    </location>
</feature>